<name>A0A916J1L2_9PROT</name>
<sequence>MCGSRGVLDPLNVVDDRNGAFFANDVVKTAPGWIAVYRQFVDGGWNALPCPLSMVAGGLSYAVVNGADGALQIAEDEFKEIPI</sequence>
<organism evidence="1 2">
    <name type="scientific">Georgfuchsia toluolica</name>
    <dbReference type="NCBI Taxonomy" id="424218"/>
    <lineage>
        <taxon>Bacteria</taxon>
        <taxon>Pseudomonadati</taxon>
        <taxon>Pseudomonadota</taxon>
        <taxon>Betaproteobacteria</taxon>
        <taxon>Nitrosomonadales</taxon>
        <taxon>Sterolibacteriaceae</taxon>
        <taxon>Georgfuchsia</taxon>
    </lineage>
</organism>
<protein>
    <submittedName>
        <fullName evidence="1">Uncharacterized protein</fullName>
    </submittedName>
</protein>
<dbReference type="RefSeq" id="WP_220634414.1">
    <property type="nucleotide sequence ID" value="NZ_CAJQUM010000001.1"/>
</dbReference>
<dbReference type="Proteomes" id="UP000742786">
    <property type="component" value="Unassembled WGS sequence"/>
</dbReference>
<evidence type="ECO:0000313" key="1">
    <source>
        <dbReference type="EMBL" id="CAG4882329.1"/>
    </source>
</evidence>
<keyword evidence="2" id="KW-1185">Reference proteome</keyword>
<reference evidence="1" key="1">
    <citation type="submission" date="2021-04" db="EMBL/GenBank/DDBJ databases">
        <authorList>
            <person name="Hornung B."/>
        </authorList>
    </citation>
    <scope>NUCLEOTIDE SEQUENCE</scope>
    <source>
        <strain evidence="1">G5G6</strain>
    </source>
</reference>
<dbReference type="EMBL" id="CAJQUM010000001">
    <property type="protein sequence ID" value="CAG4882329.1"/>
    <property type="molecule type" value="Genomic_DNA"/>
</dbReference>
<dbReference type="AlphaFoldDB" id="A0A916J1L2"/>
<accession>A0A916J1L2</accession>
<evidence type="ECO:0000313" key="2">
    <source>
        <dbReference type="Proteomes" id="UP000742786"/>
    </source>
</evidence>
<gene>
    <name evidence="1" type="ORF">GTOL_10211</name>
</gene>
<comment type="caution">
    <text evidence="1">The sequence shown here is derived from an EMBL/GenBank/DDBJ whole genome shotgun (WGS) entry which is preliminary data.</text>
</comment>
<proteinExistence type="predicted"/>